<gene>
    <name evidence="3" type="ORF">LGLO00237_LOCUS2185</name>
</gene>
<dbReference type="InterPro" id="IPR020843">
    <property type="entry name" value="ER"/>
</dbReference>
<evidence type="ECO:0000256" key="1">
    <source>
        <dbReference type="SAM" id="MobiDB-lite"/>
    </source>
</evidence>
<accession>A0A7S3YBQ2</accession>
<feature type="domain" description="Enoyl reductase (ER)" evidence="2">
    <location>
        <begin position="26"/>
        <end position="391"/>
    </location>
</feature>
<dbReference type="Pfam" id="PF08240">
    <property type="entry name" value="ADH_N"/>
    <property type="match status" value="1"/>
</dbReference>
<dbReference type="AlphaFoldDB" id="A0A7S3YBQ2"/>
<evidence type="ECO:0000313" key="3">
    <source>
        <dbReference type="EMBL" id="CAE0647020.1"/>
    </source>
</evidence>
<sequence>MFDGFDTYIYTSKGERLMNSVLVQTFDVDNVRYIKDMKVPVCSAHEIRIKVRVCALDGLDKKVLRGEFSSFVALPLTPGYQVSGVVDQTGSSVRNFTKGDAVVAIIPLDTRYGGLGSYVIVNHINAIKKPESVEHVDAAAILLDGLRIYHSLHYLASIKPSHFVGIACEDLALTHVALQVLKAIKDVKVIIISKSGGYTYKEYGSFIVRVVDPSMESTVDCVMQETGGLGLDLILDFRDNDQGFGGTVGDGKGDKAETDPQDDRKHLDHREKIEEEVVGRMDTPCPVKKSVIIRCLAVHGRWITSNTHLQLHPHESLQLAMRSASLCFLFEQTWLLSPKQQGKYLHILEDLMQGLKKKVLKPLVAKRIKLEEVRSALKHLRVSSGGGKIAVLVNNGDEA</sequence>
<dbReference type="PANTHER" id="PTHR44461:SF1">
    <property type="entry name" value="QUINONE OXIDOREDUCTASE-LIKE PROTEIN 1"/>
    <property type="match status" value="1"/>
</dbReference>
<dbReference type="SUPFAM" id="SSF50129">
    <property type="entry name" value="GroES-like"/>
    <property type="match status" value="1"/>
</dbReference>
<dbReference type="PANTHER" id="PTHR44461">
    <property type="entry name" value="QUINONE OXIDOREDUCTASE-LIKE PROTEIN 1"/>
    <property type="match status" value="1"/>
</dbReference>
<dbReference type="SMART" id="SM00829">
    <property type="entry name" value="PKS_ER"/>
    <property type="match status" value="1"/>
</dbReference>
<organism evidence="3">
    <name type="scientific">Lotharella globosa</name>
    <dbReference type="NCBI Taxonomy" id="91324"/>
    <lineage>
        <taxon>Eukaryota</taxon>
        <taxon>Sar</taxon>
        <taxon>Rhizaria</taxon>
        <taxon>Cercozoa</taxon>
        <taxon>Chlorarachniophyceae</taxon>
        <taxon>Lotharella</taxon>
    </lineage>
</organism>
<feature type="region of interest" description="Disordered" evidence="1">
    <location>
        <begin position="245"/>
        <end position="265"/>
    </location>
</feature>
<dbReference type="InterPro" id="IPR036291">
    <property type="entry name" value="NAD(P)-bd_dom_sf"/>
</dbReference>
<reference evidence="3" key="1">
    <citation type="submission" date="2021-01" db="EMBL/GenBank/DDBJ databases">
        <authorList>
            <person name="Corre E."/>
            <person name="Pelletier E."/>
            <person name="Niang G."/>
            <person name="Scheremetjew M."/>
            <person name="Finn R."/>
            <person name="Kale V."/>
            <person name="Holt S."/>
            <person name="Cochrane G."/>
            <person name="Meng A."/>
            <person name="Brown T."/>
            <person name="Cohen L."/>
        </authorList>
    </citation>
    <scope>NUCLEOTIDE SEQUENCE</scope>
    <source>
        <strain evidence="3">CCCM811</strain>
    </source>
</reference>
<name>A0A7S3YBQ2_9EUKA</name>
<proteinExistence type="predicted"/>
<evidence type="ECO:0000259" key="2">
    <source>
        <dbReference type="SMART" id="SM00829"/>
    </source>
</evidence>
<dbReference type="InterPro" id="IPR011032">
    <property type="entry name" value="GroES-like_sf"/>
</dbReference>
<dbReference type="Gene3D" id="3.90.180.10">
    <property type="entry name" value="Medium-chain alcohol dehydrogenases, catalytic domain"/>
    <property type="match status" value="2"/>
</dbReference>
<dbReference type="InterPro" id="IPR013154">
    <property type="entry name" value="ADH-like_N"/>
</dbReference>
<feature type="compositionally biased region" description="Basic and acidic residues" evidence="1">
    <location>
        <begin position="251"/>
        <end position="265"/>
    </location>
</feature>
<dbReference type="SUPFAM" id="SSF51735">
    <property type="entry name" value="NAD(P)-binding Rossmann-fold domains"/>
    <property type="match status" value="1"/>
</dbReference>
<dbReference type="InterPro" id="IPR042633">
    <property type="entry name" value="CRYZL1"/>
</dbReference>
<protein>
    <recommendedName>
        <fullName evidence="2">Enoyl reductase (ER) domain-containing protein</fullName>
    </recommendedName>
</protein>
<dbReference type="GO" id="GO:0016491">
    <property type="term" value="F:oxidoreductase activity"/>
    <property type="evidence" value="ECO:0007669"/>
    <property type="project" value="InterPro"/>
</dbReference>
<dbReference type="EMBL" id="HBIV01003204">
    <property type="protein sequence ID" value="CAE0647020.1"/>
    <property type="molecule type" value="Transcribed_RNA"/>
</dbReference>